<dbReference type="PROSITE" id="PS00379">
    <property type="entry name" value="CDP_ALCOHOL_P_TRANSF"/>
    <property type="match status" value="1"/>
</dbReference>
<comment type="similarity">
    <text evidence="10">Belongs to the CDP-alcohol phosphatidyltransferase class-I family.</text>
</comment>
<comment type="catalytic activity">
    <reaction evidence="1">
        <text>1D-myo-inositol 3-phosphate + CTP + H(+) = CDP-1L-myo-inositol + diphosphate</text>
        <dbReference type="Rhea" id="RHEA:30647"/>
        <dbReference type="ChEBI" id="CHEBI:15378"/>
        <dbReference type="ChEBI" id="CHEBI:33019"/>
        <dbReference type="ChEBI" id="CHEBI:37563"/>
        <dbReference type="ChEBI" id="CHEBI:58401"/>
        <dbReference type="ChEBI" id="CHEBI:62573"/>
        <dbReference type="EC" id="2.7.7.74"/>
    </reaction>
</comment>
<comment type="similarity">
    <text evidence="2">In the C-terminal section; belongs to the CDP-alcohol phosphatidyltransferase class-I family.</text>
</comment>
<dbReference type="Proteomes" id="UP001597046">
    <property type="component" value="Unassembled WGS sequence"/>
</dbReference>
<dbReference type="Gene3D" id="3.90.550.10">
    <property type="entry name" value="Spore Coat Polysaccharide Biosynthesis Protein SpsA, Chain A"/>
    <property type="match status" value="1"/>
</dbReference>
<evidence type="ECO:0000256" key="8">
    <source>
        <dbReference type="ARBA" id="ARBA00022695"/>
    </source>
</evidence>
<evidence type="ECO:0000256" key="5">
    <source>
        <dbReference type="ARBA" id="ARBA00013268"/>
    </source>
</evidence>
<gene>
    <name evidence="13" type="ORF">ACFQ2V_15580</name>
</gene>
<dbReference type="InterPro" id="IPR025877">
    <property type="entry name" value="MobA-like_NTP_Trfase"/>
</dbReference>
<dbReference type="EC" id="2.7.7.74" evidence="4"/>
<proteinExistence type="inferred from homology"/>
<dbReference type="PANTHER" id="PTHR43584">
    <property type="entry name" value="NUCLEOTIDYL TRANSFERASE"/>
    <property type="match status" value="1"/>
</dbReference>
<dbReference type="GO" id="GO:0016740">
    <property type="term" value="F:transferase activity"/>
    <property type="evidence" value="ECO:0007669"/>
    <property type="project" value="UniProtKB-KW"/>
</dbReference>
<evidence type="ECO:0000256" key="11">
    <source>
        <dbReference type="SAM" id="Phobius"/>
    </source>
</evidence>
<evidence type="ECO:0000256" key="3">
    <source>
        <dbReference type="ARBA" id="ARBA00007897"/>
    </source>
</evidence>
<keyword evidence="11" id="KW-0472">Membrane</keyword>
<evidence type="ECO:0000256" key="9">
    <source>
        <dbReference type="ARBA" id="ARBA00049235"/>
    </source>
</evidence>
<dbReference type="InterPro" id="IPR048254">
    <property type="entry name" value="CDP_ALCOHOL_P_TRANSF_CS"/>
</dbReference>
<evidence type="ECO:0000256" key="4">
    <source>
        <dbReference type="ARBA" id="ARBA00012504"/>
    </source>
</evidence>
<evidence type="ECO:0000256" key="6">
    <source>
        <dbReference type="ARBA" id="ARBA00018322"/>
    </source>
</evidence>
<keyword evidence="7 10" id="KW-0808">Transferase</keyword>
<dbReference type="Pfam" id="PF01066">
    <property type="entry name" value="CDP-OH_P_transf"/>
    <property type="match status" value="1"/>
</dbReference>
<evidence type="ECO:0000313" key="13">
    <source>
        <dbReference type="EMBL" id="MFD1055734.1"/>
    </source>
</evidence>
<keyword evidence="11" id="KW-1133">Transmembrane helix</keyword>
<accession>A0ABW3N1Z2</accession>
<comment type="caution">
    <text evidence="13">The sequence shown here is derived from an EMBL/GenBank/DDBJ whole genome shotgun (WGS) entry which is preliminary data.</text>
</comment>
<dbReference type="EC" id="2.7.8.34" evidence="5"/>
<feature type="domain" description="MobA-like NTP transferase" evidence="12">
    <location>
        <begin position="18"/>
        <end position="138"/>
    </location>
</feature>
<dbReference type="SUPFAM" id="SSF53448">
    <property type="entry name" value="Nucleotide-diphospho-sugar transferases"/>
    <property type="match status" value="1"/>
</dbReference>
<dbReference type="InterPro" id="IPR050065">
    <property type="entry name" value="GlmU-like"/>
</dbReference>
<keyword evidence="8" id="KW-0548">Nucleotidyltransferase</keyword>
<dbReference type="PANTHER" id="PTHR43584:SF8">
    <property type="entry name" value="N-ACETYLMURAMATE ALPHA-1-PHOSPHATE URIDYLYLTRANSFERASE"/>
    <property type="match status" value="1"/>
</dbReference>
<organism evidence="13 14">
    <name type="scientific">Terrabacter terrigena</name>
    <dbReference type="NCBI Taxonomy" id="574718"/>
    <lineage>
        <taxon>Bacteria</taxon>
        <taxon>Bacillati</taxon>
        <taxon>Actinomycetota</taxon>
        <taxon>Actinomycetes</taxon>
        <taxon>Micrococcales</taxon>
        <taxon>Intrasporangiaceae</taxon>
        <taxon>Terrabacter</taxon>
    </lineage>
</organism>
<comment type="similarity">
    <text evidence="3">In the N-terminal section; belongs to the MobA family.</text>
</comment>
<dbReference type="InterPro" id="IPR029044">
    <property type="entry name" value="Nucleotide-diphossugar_trans"/>
</dbReference>
<evidence type="ECO:0000313" key="14">
    <source>
        <dbReference type="Proteomes" id="UP001597046"/>
    </source>
</evidence>
<dbReference type="InterPro" id="IPR000462">
    <property type="entry name" value="CDP-OH_P_trans"/>
</dbReference>
<evidence type="ECO:0000256" key="1">
    <source>
        <dbReference type="ARBA" id="ARBA00000729"/>
    </source>
</evidence>
<comment type="catalytic activity">
    <reaction evidence="9">
        <text>CDP-1L-myo-inositol + 1D-myo-inositol 3-phosphate = bis(1L-myo-inositol) 3,1'-phosphate 1-phosphate + CMP + H(+)</text>
        <dbReference type="Rhea" id="RHEA:31327"/>
        <dbReference type="ChEBI" id="CHEBI:15378"/>
        <dbReference type="ChEBI" id="CHEBI:58401"/>
        <dbReference type="ChEBI" id="CHEBI:60377"/>
        <dbReference type="ChEBI" id="CHEBI:62573"/>
        <dbReference type="ChEBI" id="CHEBI:62576"/>
        <dbReference type="EC" id="2.7.8.34"/>
    </reaction>
</comment>
<sequence>MTEAPEPPSRPTSLPRVGVVLAAGRSERISSITRGGSKALLRLGGLSLVERAVKTLLAAGVESVVVVVGHDAESVTAVVDRLDPGRVRAVYADRWQDGNGASLAAVEDAVAGEALFVLLTADHVFGEGAIDRLLATGEPAVLVDPSPVRDAWDEGTRVQVVDGAVVAFGKHLDQPAIDCGAFLLPPDIFRHQAQAAGEGDHTLARAVTRLAQERPLRAVALPVGCWWQDVDSPADARAAAAKLRASLGKDADGPASRWLNRPLSTRLSMVLVPLRPDPDLVSLAAFVLGLAGAVLLAVGQGVAGALLVHASSVLDGVDGEVARLQLRGRPQGALLDGVLDRVGDAAILTGLGLWALDGHGPGPVLALTVAATTGALLSMATKDRAAALGLPPAPERALGWLLGGRDGRLLLVAIGALVGAPIAALAAVTTTSALSLSLRVAFLRRKPANRTANDVAEPAPGAPVASE</sequence>
<feature type="transmembrane region" description="Helical" evidence="11">
    <location>
        <begin position="409"/>
        <end position="436"/>
    </location>
</feature>
<dbReference type="Pfam" id="PF12804">
    <property type="entry name" value="NTP_transf_3"/>
    <property type="match status" value="1"/>
</dbReference>
<evidence type="ECO:0000256" key="7">
    <source>
        <dbReference type="ARBA" id="ARBA00022679"/>
    </source>
</evidence>
<dbReference type="RefSeq" id="WP_386053768.1">
    <property type="nucleotide sequence ID" value="NZ_JBHTKH010000011.1"/>
</dbReference>
<dbReference type="InterPro" id="IPR043130">
    <property type="entry name" value="CDP-OH_PTrfase_TM_dom"/>
</dbReference>
<keyword evidence="11" id="KW-0812">Transmembrane</keyword>
<dbReference type="Gene3D" id="1.20.120.1760">
    <property type="match status" value="1"/>
</dbReference>
<name>A0ABW3N1Z2_9MICO</name>
<reference evidence="14" key="1">
    <citation type="journal article" date="2019" name="Int. J. Syst. Evol. Microbiol.">
        <title>The Global Catalogue of Microorganisms (GCM) 10K type strain sequencing project: providing services to taxonomists for standard genome sequencing and annotation.</title>
        <authorList>
            <consortium name="The Broad Institute Genomics Platform"/>
            <consortium name="The Broad Institute Genome Sequencing Center for Infectious Disease"/>
            <person name="Wu L."/>
            <person name="Ma J."/>
        </authorList>
    </citation>
    <scope>NUCLEOTIDE SEQUENCE [LARGE SCALE GENOMIC DNA]</scope>
    <source>
        <strain evidence="14">CCUG 57508</strain>
    </source>
</reference>
<evidence type="ECO:0000259" key="12">
    <source>
        <dbReference type="Pfam" id="PF12804"/>
    </source>
</evidence>
<protein>
    <recommendedName>
        <fullName evidence="6">Bifunctional IPC transferase and DIPP synthase</fullName>
        <ecNumber evidence="4">2.7.7.74</ecNumber>
        <ecNumber evidence="5">2.7.8.34</ecNumber>
    </recommendedName>
</protein>
<evidence type="ECO:0000256" key="2">
    <source>
        <dbReference type="ARBA" id="ARBA00006982"/>
    </source>
</evidence>
<keyword evidence="14" id="KW-1185">Reference proteome</keyword>
<dbReference type="EMBL" id="JBHTKH010000011">
    <property type="protein sequence ID" value="MFD1055734.1"/>
    <property type="molecule type" value="Genomic_DNA"/>
</dbReference>
<evidence type="ECO:0000256" key="10">
    <source>
        <dbReference type="RuleBase" id="RU003750"/>
    </source>
</evidence>